<dbReference type="AlphaFoldDB" id="A0AA47MDX1"/>
<dbReference type="SUPFAM" id="SSF50353">
    <property type="entry name" value="Cytokine"/>
    <property type="match status" value="1"/>
</dbReference>
<dbReference type="InterPro" id="IPR008996">
    <property type="entry name" value="IL1/FGF"/>
</dbReference>
<comment type="similarity">
    <text evidence="1 2">Belongs to the heparin-binding growth factors family.</text>
</comment>
<organism evidence="3 4">
    <name type="scientific">Merluccius polli</name>
    <name type="common">Benguela hake</name>
    <name type="synonym">Merluccius cadenati</name>
    <dbReference type="NCBI Taxonomy" id="89951"/>
    <lineage>
        <taxon>Eukaryota</taxon>
        <taxon>Metazoa</taxon>
        <taxon>Chordata</taxon>
        <taxon>Craniata</taxon>
        <taxon>Vertebrata</taxon>
        <taxon>Euteleostomi</taxon>
        <taxon>Actinopterygii</taxon>
        <taxon>Neopterygii</taxon>
        <taxon>Teleostei</taxon>
        <taxon>Neoteleostei</taxon>
        <taxon>Acanthomorphata</taxon>
        <taxon>Zeiogadaria</taxon>
        <taxon>Gadariae</taxon>
        <taxon>Gadiformes</taxon>
        <taxon>Gadoidei</taxon>
        <taxon>Merlucciidae</taxon>
        <taxon>Merluccius</taxon>
    </lineage>
</organism>
<gene>
    <name evidence="3" type="primary">FGF1</name>
    <name evidence="3" type="ORF">N1851_025011</name>
</gene>
<dbReference type="PANTHER" id="PTHR11486">
    <property type="entry name" value="FIBROBLAST GROWTH FACTOR"/>
    <property type="match status" value="1"/>
</dbReference>
<evidence type="ECO:0000256" key="1">
    <source>
        <dbReference type="ARBA" id="ARBA00007936"/>
    </source>
</evidence>
<protein>
    <recommendedName>
        <fullName evidence="2">Fibroblast growth factor</fullName>
        <shortName evidence="2">FGF</shortName>
    </recommendedName>
</protein>
<dbReference type="Gene3D" id="2.80.10.50">
    <property type="match status" value="1"/>
</dbReference>
<name>A0AA47MDX1_MERPO</name>
<keyword evidence="4" id="KW-1185">Reference proteome</keyword>
<dbReference type="PRINTS" id="PR00262">
    <property type="entry name" value="IL1HBGF"/>
</dbReference>
<dbReference type="PRINTS" id="PR00263">
    <property type="entry name" value="HBGFFGF"/>
</dbReference>
<dbReference type="InterPro" id="IPR002209">
    <property type="entry name" value="Fibroblast_GF_fam"/>
</dbReference>
<dbReference type="GO" id="GO:0008083">
    <property type="term" value="F:growth factor activity"/>
    <property type="evidence" value="ECO:0007669"/>
    <property type="project" value="InterPro"/>
</dbReference>
<dbReference type="Pfam" id="PF00167">
    <property type="entry name" value="FGF"/>
    <property type="match status" value="1"/>
</dbReference>
<proteinExistence type="inferred from homology"/>
<comment type="caution">
    <text evidence="3">The sequence shown here is derived from an EMBL/GenBank/DDBJ whole genome shotgun (WGS) entry which is preliminary data.</text>
</comment>
<evidence type="ECO:0000313" key="4">
    <source>
        <dbReference type="Proteomes" id="UP001174136"/>
    </source>
</evidence>
<dbReference type="SMART" id="SM00442">
    <property type="entry name" value="FGF"/>
    <property type="match status" value="1"/>
</dbReference>
<sequence length="181" mass="20466">MSYEQRHDLRMFTIMGEIAVLPSGQEERPPLLDGHHHRPPVLLYCLNGGHHLRILPDGTVGGGRLEHDIYDTLRLKAVSPGVVVIRGEATGRYLAMDQDGHLYGSVSGPSLWIPPQFLQQVVNDECYFLETYEENHYNTYVSQGHPGWYVGLKRSGEPKVGPKTQQHQKAVYFLPRPVNNL</sequence>
<dbReference type="EMBL" id="JAOPHQ010004619">
    <property type="protein sequence ID" value="KAK0138462.1"/>
    <property type="molecule type" value="Genomic_DNA"/>
</dbReference>
<dbReference type="Proteomes" id="UP001174136">
    <property type="component" value="Unassembled WGS sequence"/>
</dbReference>
<accession>A0AA47MDX1</accession>
<evidence type="ECO:0000313" key="3">
    <source>
        <dbReference type="EMBL" id="KAK0138462.1"/>
    </source>
</evidence>
<evidence type="ECO:0000256" key="2">
    <source>
        <dbReference type="RuleBase" id="RU049442"/>
    </source>
</evidence>
<reference evidence="3" key="1">
    <citation type="journal article" date="2023" name="Front. Mar. Sci.">
        <title>A new Merluccius polli reference genome to investigate the effects of global change in West African waters.</title>
        <authorList>
            <person name="Mateo J.L."/>
            <person name="Blanco-Fernandez C."/>
            <person name="Garcia-Vazquez E."/>
            <person name="Machado-Schiaffino G."/>
        </authorList>
    </citation>
    <scope>NUCLEOTIDE SEQUENCE</scope>
    <source>
        <strain evidence="3">C29</strain>
        <tissue evidence="3">Fin</tissue>
    </source>
</reference>